<dbReference type="EMBL" id="JAWDGP010003898">
    <property type="protein sequence ID" value="KAK3769597.1"/>
    <property type="molecule type" value="Genomic_DNA"/>
</dbReference>
<feature type="compositionally biased region" description="Polar residues" evidence="1">
    <location>
        <begin position="135"/>
        <end position="157"/>
    </location>
</feature>
<feature type="region of interest" description="Disordered" evidence="1">
    <location>
        <begin position="128"/>
        <end position="206"/>
    </location>
</feature>
<evidence type="ECO:0000313" key="2">
    <source>
        <dbReference type="EMBL" id="KAK3769597.1"/>
    </source>
</evidence>
<accession>A0AAE0ZHT0</accession>
<sequence>MLSQQGRLLVTLQETFPPEKHLQSFISGRSFHQVTEVAGKLFGVVSTVDGGEAVKHPSFAKGLGSFAGDVGARPSRFSAVLLSDSAEVFTSRANLASGAAVDGAPRGSTTATASLDMTADCAASVVASSNASSDKTTNSTGSVPRTGKVSSDTTLDTAMSVPRTGKVSSDITTYTTASSAPSGKVSSDTTVDTAMSVPRTGKVSSDTTVDTALSADHANSFHFVASAKASVDSSSNTASVWAGSVTSSNVTTSPDSLIASLNSESTVQAGETSGAFSFAARANYANNVSTESHTITASIGAMSTDTLAHLNTGATPECAGKVPITDKADVESVLVKRGRIH</sequence>
<gene>
    <name evidence="2" type="ORF">RRG08_043984</name>
</gene>
<comment type="caution">
    <text evidence="2">The sequence shown here is derived from an EMBL/GenBank/DDBJ whole genome shotgun (WGS) entry which is preliminary data.</text>
</comment>
<name>A0AAE0ZHT0_9GAST</name>
<evidence type="ECO:0000256" key="1">
    <source>
        <dbReference type="SAM" id="MobiDB-lite"/>
    </source>
</evidence>
<organism evidence="2 3">
    <name type="scientific">Elysia crispata</name>
    <name type="common">lettuce slug</name>
    <dbReference type="NCBI Taxonomy" id="231223"/>
    <lineage>
        <taxon>Eukaryota</taxon>
        <taxon>Metazoa</taxon>
        <taxon>Spiralia</taxon>
        <taxon>Lophotrochozoa</taxon>
        <taxon>Mollusca</taxon>
        <taxon>Gastropoda</taxon>
        <taxon>Heterobranchia</taxon>
        <taxon>Euthyneura</taxon>
        <taxon>Panpulmonata</taxon>
        <taxon>Sacoglossa</taxon>
        <taxon>Placobranchoidea</taxon>
        <taxon>Plakobranchidae</taxon>
        <taxon>Elysia</taxon>
    </lineage>
</organism>
<protein>
    <submittedName>
        <fullName evidence="2">Uncharacterized protein</fullName>
    </submittedName>
</protein>
<keyword evidence="3" id="KW-1185">Reference proteome</keyword>
<reference evidence="2" key="1">
    <citation type="journal article" date="2023" name="G3 (Bethesda)">
        <title>A reference genome for the long-term kleptoplast-retaining sea slug Elysia crispata morphotype clarki.</title>
        <authorList>
            <person name="Eastman K.E."/>
            <person name="Pendleton A.L."/>
            <person name="Shaikh M.A."/>
            <person name="Suttiyut T."/>
            <person name="Ogas R."/>
            <person name="Tomko P."/>
            <person name="Gavelis G."/>
            <person name="Widhalm J.R."/>
            <person name="Wisecaver J.H."/>
        </authorList>
    </citation>
    <scope>NUCLEOTIDE SEQUENCE</scope>
    <source>
        <strain evidence="2">ECLA1</strain>
    </source>
</reference>
<dbReference type="AlphaFoldDB" id="A0AAE0ZHT0"/>
<dbReference type="Proteomes" id="UP001283361">
    <property type="component" value="Unassembled WGS sequence"/>
</dbReference>
<feature type="compositionally biased region" description="Polar residues" evidence="1">
    <location>
        <begin position="166"/>
        <end position="193"/>
    </location>
</feature>
<evidence type="ECO:0000313" key="3">
    <source>
        <dbReference type="Proteomes" id="UP001283361"/>
    </source>
</evidence>
<proteinExistence type="predicted"/>